<dbReference type="RefSeq" id="WP_029492548.1">
    <property type="nucleotide sequence ID" value="NZ_ATKF01000003.1"/>
</dbReference>
<dbReference type="AlphaFoldDB" id="A0A0S2ZM17"/>
<dbReference type="EMBL" id="CP013331">
    <property type="protein sequence ID" value="ALQ39708.1"/>
    <property type="molecule type" value="Genomic_DNA"/>
</dbReference>
<evidence type="ECO:0000313" key="2">
    <source>
        <dbReference type="Proteomes" id="UP000063275"/>
    </source>
</evidence>
<dbReference type="Proteomes" id="UP000063275">
    <property type="component" value="Chromosome"/>
</dbReference>
<evidence type="ECO:0000313" key="1">
    <source>
        <dbReference type="EMBL" id="ALQ39708.1"/>
    </source>
</evidence>
<organism evidence="1">
    <name type="scientific">Fusobacterium hwasookii ChDC F174</name>
    <dbReference type="NCBI Taxonomy" id="1307442"/>
    <lineage>
        <taxon>Bacteria</taxon>
        <taxon>Fusobacteriati</taxon>
        <taxon>Fusobacteriota</taxon>
        <taxon>Fusobacteriia</taxon>
        <taxon>Fusobacteriales</taxon>
        <taxon>Fusobacteriaceae</taxon>
        <taxon>Fusobacterium</taxon>
    </lineage>
</organism>
<protein>
    <submittedName>
        <fullName evidence="1">Uncharacterized protein</fullName>
    </submittedName>
</protein>
<gene>
    <name evidence="1" type="ORF">RN87_04010</name>
</gene>
<dbReference type="KEGG" id="fhw:RN87_04010"/>
<accession>A0A0S2ZM17</accession>
<name>A0A0S2ZM17_9FUSO</name>
<sequence length="59" mass="6832">MKKIEFEEITEEELFLEYTADCSGERSECCTRVCTRDNVVATAEDWGKFLEVESGVIQY</sequence>
<dbReference type="OrthoDB" id="2086116at2"/>
<reference evidence="1 2" key="1">
    <citation type="submission" date="2015-11" db="EMBL/GenBank/DDBJ databases">
        <authorList>
            <person name="Zhang Y."/>
            <person name="Guo Z."/>
        </authorList>
    </citation>
    <scope>NUCLEOTIDE SEQUENCE [LARGE SCALE GENOMIC DNA]</scope>
    <source>
        <strain evidence="1 2">ChDC F174</strain>
    </source>
</reference>
<proteinExistence type="predicted"/>